<comment type="caution">
    <text evidence="2">The sequence shown here is derived from an EMBL/GenBank/DDBJ whole genome shotgun (WGS) entry which is preliminary data.</text>
</comment>
<dbReference type="EMBL" id="JACHZG010000006">
    <property type="protein sequence ID" value="MBB3328901.1"/>
    <property type="molecule type" value="Genomic_DNA"/>
</dbReference>
<name>A0A7W5JZA4_9ACTN</name>
<evidence type="ECO:0000313" key="2">
    <source>
        <dbReference type="EMBL" id="MBB3328901.1"/>
    </source>
</evidence>
<proteinExistence type="predicted"/>
<feature type="compositionally biased region" description="Low complexity" evidence="1">
    <location>
        <begin position="47"/>
        <end position="60"/>
    </location>
</feature>
<protein>
    <submittedName>
        <fullName evidence="2">Uncharacterized protein</fullName>
    </submittedName>
</protein>
<accession>A0A7W5JZA4</accession>
<evidence type="ECO:0000256" key="1">
    <source>
        <dbReference type="SAM" id="MobiDB-lite"/>
    </source>
</evidence>
<keyword evidence="3" id="KW-1185">Reference proteome</keyword>
<evidence type="ECO:0000313" key="3">
    <source>
        <dbReference type="Proteomes" id="UP000565572"/>
    </source>
</evidence>
<organism evidence="2 3">
    <name type="scientific">Microlunatus antarcticus</name>
    <dbReference type="NCBI Taxonomy" id="53388"/>
    <lineage>
        <taxon>Bacteria</taxon>
        <taxon>Bacillati</taxon>
        <taxon>Actinomycetota</taxon>
        <taxon>Actinomycetes</taxon>
        <taxon>Propionibacteriales</taxon>
        <taxon>Propionibacteriaceae</taxon>
        <taxon>Microlunatus</taxon>
    </lineage>
</organism>
<sequence>MMLVAAVGTWDLGRVFSKQGWEVAPKNETRAHVAAAPAAGRTWTLVTTGRPPTTSGSPYPADVPTSTGPL</sequence>
<dbReference type="Proteomes" id="UP000565572">
    <property type="component" value="Unassembled WGS sequence"/>
</dbReference>
<reference evidence="2 3" key="1">
    <citation type="submission" date="2020-08" db="EMBL/GenBank/DDBJ databases">
        <title>Sequencing the genomes of 1000 actinobacteria strains.</title>
        <authorList>
            <person name="Klenk H.-P."/>
        </authorList>
    </citation>
    <scope>NUCLEOTIDE SEQUENCE [LARGE SCALE GENOMIC DNA]</scope>
    <source>
        <strain evidence="2 3">DSM 11053</strain>
    </source>
</reference>
<dbReference type="AlphaFoldDB" id="A0A7W5JZA4"/>
<gene>
    <name evidence="2" type="ORF">FHX39_003898</name>
</gene>
<feature type="region of interest" description="Disordered" evidence="1">
    <location>
        <begin position="46"/>
        <end position="70"/>
    </location>
</feature>